<gene>
    <name evidence="5 7" type="primary">truB</name>
    <name evidence="7" type="ORF">CSEC_2281</name>
</gene>
<dbReference type="OrthoDB" id="9802309at2"/>
<feature type="domain" description="Pseudouridine synthase II N-terminal" evidence="6">
    <location>
        <begin position="28"/>
        <end position="175"/>
    </location>
</feature>
<evidence type="ECO:0000313" key="7">
    <source>
        <dbReference type="EMBL" id="CDR35087.1"/>
    </source>
</evidence>
<dbReference type="Proteomes" id="UP000031552">
    <property type="component" value="Unassembled WGS sequence"/>
</dbReference>
<dbReference type="PANTHER" id="PTHR13767">
    <property type="entry name" value="TRNA-PSEUDOURIDINE SYNTHASE"/>
    <property type="match status" value="1"/>
</dbReference>
<dbReference type="GO" id="GO:0031119">
    <property type="term" value="P:tRNA pseudouridine synthesis"/>
    <property type="evidence" value="ECO:0007669"/>
    <property type="project" value="UniProtKB-UniRule"/>
</dbReference>
<comment type="catalytic activity">
    <reaction evidence="1 5">
        <text>uridine(55) in tRNA = pseudouridine(55) in tRNA</text>
        <dbReference type="Rhea" id="RHEA:42532"/>
        <dbReference type="Rhea" id="RHEA-COMP:10101"/>
        <dbReference type="Rhea" id="RHEA-COMP:10102"/>
        <dbReference type="ChEBI" id="CHEBI:65314"/>
        <dbReference type="ChEBI" id="CHEBI:65315"/>
        <dbReference type="EC" id="5.4.99.25"/>
    </reaction>
</comment>
<dbReference type="STRING" id="1437425.CSEC_2281"/>
<organism evidence="7 8">
    <name type="scientific">Candidatus Criblamydia sequanensis CRIB-18</name>
    <dbReference type="NCBI Taxonomy" id="1437425"/>
    <lineage>
        <taxon>Bacteria</taxon>
        <taxon>Pseudomonadati</taxon>
        <taxon>Chlamydiota</taxon>
        <taxon>Chlamydiia</taxon>
        <taxon>Parachlamydiales</taxon>
        <taxon>Candidatus Criblamydiaceae</taxon>
        <taxon>Candidatus Criblamydia</taxon>
    </lineage>
</organism>
<dbReference type="SUPFAM" id="SSF55120">
    <property type="entry name" value="Pseudouridine synthase"/>
    <property type="match status" value="1"/>
</dbReference>
<sequence>MIEKSPEGILLINKPKGKTSFSLIGALRRILSVKKIGHAGTLDPFATGVMVLLIGRAFTKLSHSFLSSDKEYLAHVVLGKATDSYDIDGEITNESSLIPTRQEIEAIVSKYQGEMMQVPPMFSAKKIKGKKLYELARAGKTIERQPVSVFIKTELISYNYPELHLRIECSKGTYIRSIAHDMGQDLGSYAFLNALHRTRSGSFNIIDCLDGSLLFDAADPEKIKQKIRVQC</sequence>
<keyword evidence="8" id="KW-1185">Reference proteome</keyword>
<evidence type="ECO:0000256" key="5">
    <source>
        <dbReference type="HAMAP-Rule" id="MF_01080"/>
    </source>
</evidence>
<reference evidence="7" key="1">
    <citation type="submission" date="2013-12" db="EMBL/GenBank/DDBJ databases">
        <authorList>
            <person name="Linke B."/>
        </authorList>
    </citation>
    <scope>NUCLEOTIDE SEQUENCE [LARGE SCALE GENOMIC DNA]</scope>
    <source>
        <strain evidence="7">CRIB-18</strain>
    </source>
</reference>
<name>A0A090D0L8_9BACT</name>
<dbReference type="Gene3D" id="3.30.2350.10">
    <property type="entry name" value="Pseudouridine synthase"/>
    <property type="match status" value="1"/>
</dbReference>
<dbReference type="GO" id="GO:0003723">
    <property type="term" value="F:RNA binding"/>
    <property type="evidence" value="ECO:0007669"/>
    <property type="project" value="InterPro"/>
</dbReference>
<dbReference type="PANTHER" id="PTHR13767:SF2">
    <property type="entry name" value="PSEUDOURIDYLATE SYNTHASE TRUB1"/>
    <property type="match status" value="1"/>
</dbReference>
<keyword evidence="4 5" id="KW-0413">Isomerase</keyword>
<evidence type="ECO:0000259" key="6">
    <source>
        <dbReference type="Pfam" id="PF01509"/>
    </source>
</evidence>
<protein>
    <recommendedName>
        <fullName evidence="5">tRNA pseudouridine synthase B</fullName>
        <ecNumber evidence="5">5.4.99.25</ecNumber>
    </recommendedName>
    <alternativeName>
        <fullName evidence="5">tRNA pseudouridine(55) synthase</fullName>
        <shortName evidence="5">Psi55 synthase</shortName>
    </alternativeName>
    <alternativeName>
        <fullName evidence="5">tRNA pseudouridylate synthase</fullName>
    </alternativeName>
    <alternativeName>
        <fullName evidence="5">tRNA-uridine isomerase</fullName>
    </alternativeName>
</protein>
<comment type="caution">
    <text evidence="7">The sequence shown here is derived from an EMBL/GenBank/DDBJ whole genome shotgun (WGS) entry which is preliminary data.</text>
</comment>
<dbReference type="AlphaFoldDB" id="A0A090D0L8"/>
<dbReference type="CDD" id="cd02573">
    <property type="entry name" value="PseudoU_synth_EcTruB"/>
    <property type="match status" value="1"/>
</dbReference>
<accession>A0A090D0L8</accession>
<evidence type="ECO:0000256" key="3">
    <source>
        <dbReference type="ARBA" id="ARBA00022694"/>
    </source>
</evidence>
<dbReference type="eggNOG" id="COG0130">
    <property type="taxonomic scope" value="Bacteria"/>
</dbReference>
<evidence type="ECO:0000256" key="1">
    <source>
        <dbReference type="ARBA" id="ARBA00000385"/>
    </source>
</evidence>
<keyword evidence="3 5" id="KW-0819">tRNA processing</keyword>
<dbReference type="HAMAP" id="MF_01080">
    <property type="entry name" value="TruB_bact"/>
    <property type="match status" value="1"/>
</dbReference>
<reference evidence="7" key="2">
    <citation type="submission" date="2014-09" db="EMBL/GenBank/DDBJ databases">
        <title>Criblamydia sequanensis harbors a mega-plasmid encoding arsenite resistance.</title>
        <authorList>
            <person name="Bertelli C."/>
            <person name="Goesmann A."/>
            <person name="Greub G."/>
        </authorList>
    </citation>
    <scope>NUCLEOTIDE SEQUENCE [LARGE SCALE GENOMIC DNA]</scope>
    <source>
        <strain evidence="7">CRIB-18</strain>
    </source>
</reference>
<comment type="similarity">
    <text evidence="2 5">Belongs to the pseudouridine synthase TruB family. Type 1 subfamily.</text>
</comment>
<dbReference type="GO" id="GO:1990481">
    <property type="term" value="P:mRNA pseudouridine synthesis"/>
    <property type="evidence" value="ECO:0007669"/>
    <property type="project" value="TreeGrafter"/>
</dbReference>
<dbReference type="GO" id="GO:0160148">
    <property type="term" value="F:tRNA pseudouridine(55) synthase activity"/>
    <property type="evidence" value="ECO:0007669"/>
    <property type="project" value="UniProtKB-EC"/>
</dbReference>
<evidence type="ECO:0000256" key="2">
    <source>
        <dbReference type="ARBA" id="ARBA00005642"/>
    </source>
</evidence>
<dbReference type="Pfam" id="PF01509">
    <property type="entry name" value="TruB_N"/>
    <property type="match status" value="1"/>
</dbReference>
<dbReference type="RefSeq" id="WP_154017700.1">
    <property type="nucleotide sequence ID" value="NZ_CCEJ010000012.1"/>
</dbReference>
<dbReference type="InterPro" id="IPR014780">
    <property type="entry name" value="tRNA_psdUridine_synth_TruB"/>
</dbReference>
<comment type="function">
    <text evidence="5">Responsible for synthesis of pseudouridine from uracil-55 in the psi GC loop of transfer RNAs.</text>
</comment>
<dbReference type="InterPro" id="IPR020103">
    <property type="entry name" value="PsdUridine_synth_cat_dom_sf"/>
</dbReference>
<evidence type="ECO:0000313" key="8">
    <source>
        <dbReference type="Proteomes" id="UP000031552"/>
    </source>
</evidence>
<dbReference type="EMBL" id="CCEJ010000012">
    <property type="protein sequence ID" value="CDR35087.1"/>
    <property type="molecule type" value="Genomic_DNA"/>
</dbReference>
<dbReference type="InterPro" id="IPR002501">
    <property type="entry name" value="PsdUridine_synth_N"/>
</dbReference>
<evidence type="ECO:0000256" key="4">
    <source>
        <dbReference type="ARBA" id="ARBA00023235"/>
    </source>
</evidence>
<dbReference type="EC" id="5.4.99.25" evidence="5"/>
<proteinExistence type="inferred from homology"/>
<dbReference type="NCBIfam" id="TIGR00431">
    <property type="entry name" value="TruB"/>
    <property type="match status" value="1"/>
</dbReference>
<feature type="active site" description="Nucleophile" evidence="5">
    <location>
        <position position="43"/>
    </location>
</feature>